<dbReference type="SUPFAM" id="SSF54862">
    <property type="entry name" value="4Fe-4S ferredoxins"/>
    <property type="match status" value="1"/>
</dbReference>
<organism evidence="5">
    <name type="scientific">Moorella thermoacetica Y72</name>
    <dbReference type="NCBI Taxonomy" id="1325331"/>
    <lineage>
        <taxon>Bacteria</taxon>
        <taxon>Bacillati</taxon>
        <taxon>Bacillota</taxon>
        <taxon>Clostridia</taxon>
        <taxon>Neomoorellales</taxon>
        <taxon>Neomoorellaceae</taxon>
        <taxon>Neomoorella</taxon>
    </lineage>
</organism>
<proteinExistence type="predicted"/>
<feature type="domain" description="4Fe-4S ferredoxin-type" evidence="4">
    <location>
        <begin position="59"/>
        <end position="87"/>
    </location>
</feature>
<dbReference type="EMBL" id="DF238840">
    <property type="protein sequence ID" value="GAF26007.1"/>
    <property type="molecule type" value="Genomic_DNA"/>
</dbReference>
<dbReference type="PROSITE" id="PS51379">
    <property type="entry name" value="4FE4S_FER_2"/>
    <property type="match status" value="2"/>
</dbReference>
<keyword evidence="1" id="KW-0479">Metal-binding</keyword>
<dbReference type="AlphaFoldDB" id="A0A0S6UA52"/>
<sequence length="87" mass="9394">MKVPYRITNDCIACGDCTVVCPRKAIVLEGSTYNTVGDINSTTDVVRDGAMDEPPEKLVAFYRITAGCNNCGCCREVCPAGAIIWED</sequence>
<dbReference type="Gene3D" id="3.30.70.20">
    <property type="match status" value="1"/>
</dbReference>
<dbReference type="GO" id="GO:0046872">
    <property type="term" value="F:metal ion binding"/>
    <property type="evidence" value="ECO:0007669"/>
    <property type="project" value="UniProtKB-KW"/>
</dbReference>
<evidence type="ECO:0000256" key="2">
    <source>
        <dbReference type="ARBA" id="ARBA00023004"/>
    </source>
</evidence>
<dbReference type="InterPro" id="IPR017900">
    <property type="entry name" value="4Fe4S_Fe_S_CS"/>
</dbReference>
<evidence type="ECO:0000256" key="3">
    <source>
        <dbReference type="ARBA" id="ARBA00023014"/>
    </source>
</evidence>
<dbReference type="Proteomes" id="UP000063718">
    <property type="component" value="Unassembled WGS sequence"/>
</dbReference>
<dbReference type="Pfam" id="PF12838">
    <property type="entry name" value="Fer4_7"/>
    <property type="match status" value="1"/>
</dbReference>
<name>A0A0S6UA52_NEOTH</name>
<keyword evidence="3" id="KW-0411">Iron-sulfur</keyword>
<dbReference type="InterPro" id="IPR017896">
    <property type="entry name" value="4Fe4S_Fe-S-bd"/>
</dbReference>
<gene>
    <name evidence="5" type="ORF">MTY_1344</name>
</gene>
<reference evidence="5" key="1">
    <citation type="journal article" date="2014" name="Gene">
        <title>Genome-guided analysis of transformation efficiency and carbon dioxide assimilation by Moorella thermoacetica Y72.</title>
        <authorList>
            <person name="Tsukahara K."/>
            <person name="Kita A."/>
            <person name="Nakashimada Y."/>
            <person name="Hoshino T."/>
            <person name="Murakami K."/>
        </authorList>
    </citation>
    <scope>NUCLEOTIDE SEQUENCE [LARGE SCALE GENOMIC DNA]</scope>
    <source>
        <strain evidence="5">Y72</strain>
    </source>
</reference>
<accession>A0A0S6UA52</accession>
<evidence type="ECO:0000313" key="5">
    <source>
        <dbReference type="EMBL" id="GAF26007.1"/>
    </source>
</evidence>
<evidence type="ECO:0000259" key="4">
    <source>
        <dbReference type="PROSITE" id="PS51379"/>
    </source>
</evidence>
<keyword evidence="2" id="KW-0408">Iron</keyword>
<dbReference type="GO" id="GO:0051536">
    <property type="term" value="F:iron-sulfur cluster binding"/>
    <property type="evidence" value="ECO:0007669"/>
    <property type="project" value="UniProtKB-KW"/>
</dbReference>
<feature type="domain" description="4Fe-4S ferredoxin-type" evidence="4">
    <location>
        <begin position="2"/>
        <end position="31"/>
    </location>
</feature>
<protein>
    <submittedName>
        <fullName evidence="5">Uncharacterized conserved protein containing a ferredoxin-like domain</fullName>
    </submittedName>
</protein>
<evidence type="ECO:0000256" key="1">
    <source>
        <dbReference type="ARBA" id="ARBA00022723"/>
    </source>
</evidence>
<dbReference type="PROSITE" id="PS00198">
    <property type="entry name" value="4FE4S_FER_1"/>
    <property type="match status" value="1"/>
</dbReference>